<dbReference type="InterPro" id="IPR011014">
    <property type="entry name" value="MscS_channel_TM-2"/>
</dbReference>
<comment type="similarity">
    <text evidence="2">Belongs to the MscS (TC 1.A.23) family.</text>
</comment>
<dbReference type="Pfam" id="PF21082">
    <property type="entry name" value="MS_channel_3rd"/>
    <property type="match status" value="1"/>
</dbReference>
<dbReference type="Gene3D" id="1.10.287.1260">
    <property type="match status" value="1"/>
</dbReference>
<feature type="transmembrane region" description="Helical" evidence="8">
    <location>
        <begin position="451"/>
        <end position="474"/>
    </location>
</feature>
<dbReference type="KEGG" id="dalk:DSCA_39960"/>
<feature type="transmembrane region" description="Helical" evidence="8">
    <location>
        <begin position="538"/>
        <end position="564"/>
    </location>
</feature>
<sequence length="817" mass="90189">MRSSTVVSVRVLCAFMVMGWFAFGTVTPVSGQEPAPAVSNAATPPVIPSLADVVYQAGALSQRLSVLKNRPAAVDNLQKLELRLKAASTEADRFNLRLSLLKDEDLQSYQQLAALKGEVRSEADAVQRVSEALTEAIREVEARRHAWLAEKNRWDGWRSQLGADLALKSVADAFTRAGTDIGEALDIISRKLEPLLAVQQQAGDIGAKFGSLTDQIDAMMAQQRGETLRGGMPAMFSIAYLQELIELTHEPARLIKPLIQPDPVFFEQNWWVIALQGVVFAFMFALVRRYRPRLLDHADRRFLAKRPVSLSIFVAIFTLSFLYGPSPTLWRVVVQTVAGVVTARLVSAFVKEPWIKRAIYILILVTIGFQVLLVLRVPMAPMRLFLLAWSVAGLVYFGWRSRSVAAAGKPAWQVWLFRLIVAVFTLVAAADVIGFGNFAVQIMDGAIRTSILLLMGWAMLRLVRVALNLGVEFLPMDQFSFLRRNADTILRRVIFLTNTLIVVFVAANLLVVWKWYAFPVEALQAFFTFGVTMGEQRITVGVVVTAGLILYGAFVFSWGLQALLMENVLNRGQMDTGARLSIVRLVHYALVLVGFLIALSALGFELKNVTIIGGALGVGIGFGMQAIVNNFVSGLILLFERPVKVGDVIQLNDGQQGRVLNLGLRATTVQTFDRAEIVVPNGDLIANQVTNWTLGDRGMRLSIPVGVAYGSDVEAVMRVLMAVATESDRVLKDPQPVVLFLNFGDSSLDFQLRVWIADFNDRRIVQSALIRDIDRRFRDEGIEIPFPQRDLHLRSVDDNAAIGVKGASSPTLAKGEA</sequence>
<keyword evidence="3" id="KW-1003">Cell membrane</keyword>
<keyword evidence="7" id="KW-0175">Coiled coil</keyword>
<feature type="domain" description="Mechanosensitive ion channel transmembrane helices 2/3" evidence="11">
    <location>
        <begin position="587"/>
        <end position="625"/>
    </location>
</feature>
<dbReference type="Pfam" id="PF21088">
    <property type="entry name" value="MS_channel_1st"/>
    <property type="match status" value="1"/>
</dbReference>
<evidence type="ECO:0000256" key="2">
    <source>
        <dbReference type="ARBA" id="ARBA00008017"/>
    </source>
</evidence>
<feature type="domain" description="Mechanosensitive ion channel MscS" evidence="9">
    <location>
        <begin position="627"/>
        <end position="693"/>
    </location>
</feature>
<keyword evidence="13" id="KW-1185">Reference proteome</keyword>
<dbReference type="AlphaFoldDB" id="A0A5K7YLG8"/>
<evidence type="ECO:0000259" key="10">
    <source>
        <dbReference type="Pfam" id="PF21082"/>
    </source>
</evidence>
<dbReference type="PANTHER" id="PTHR30347:SF1">
    <property type="entry name" value="MECHANOSENSITIVE CHANNEL MSCK"/>
    <property type="match status" value="1"/>
</dbReference>
<dbReference type="SUPFAM" id="SSF82689">
    <property type="entry name" value="Mechanosensitive channel protein MscS (YggB), C-terminal domain"/>
    <property type="match status" value="1"/>
</dbReference>
<dbReference type="SUPFAM" id="SSF82861">
    <property type="entry name" value="Mechanosensitive channel protein MscS (YggB), transmembrane region"/>
    <property type="match status" value="1"/>
</dbReference>
<evidence type="ECO:0000256" key="1">
    <source>
        <dbReference type="ARBA" id="ARBA00004651"/>
    </source>
</evidence>
<dbReference type="Gene3D" id="2.30.30.60">
    <property type="match status" value="1"/>
</dbReference>
<dbReference type="GO" id="GO:0005886">
    <property type="term" value="C:plasma membrane"/>
    <property type="evidence" value="ECO:0007669"/>
    <property type="project" value="UniProtKB-SubCell"/>
</dbReference>
<feature type="domain" description="Mechanosensitive ion channel MscS C-terminal" evidence="10">
    <location>
        <begin position="703"/>
        <end position="784"/>
    </location>
</feature>
<keyword evidence="6 8" id="KW-0472">Membrane</keyword>
<evidence type="ECO:0000313" key="13">
    <source>
        <dbReference type="Proteomes" id="UP000427906"/>
    </source>
</evidence>
<dbReference type="Gene3D" id="3.30.70.100">
    <property type="match status" value="1"/>
</dbReference>
<dbReference type="EMBL" id="AP021874">
    <property type="protein sequence ID" value="BBO70066.1"/>
    <property type="molecule type" value="Genomic_DNA"/>
</dbReference>
<feature type="transmembrane region" description="Helical" evidence="8">
    <location>
        <begin position="381"/>
        <end position="399"/>
    </location>
</feature>
<dbReference type="GO" id="GO:0008381">
    <property type="term" value="F:mechanosensitive monoatomic ion channel activity"/>
    <property type="evidence" value="ECO:0007669"/>
    <property type="project" value="UniProtKB-ARBA"/>
</dbReference>
<evidence type="ECO:0008006" key="14">
    <source>
        <dbReference type="Google" id="ProtNLM"/>
    </source>
</evidence>
<dbReference type="InterPro" id="IPR049142">
    <property type="entry name" value="MS_channel_1st"/>
</dbReference>
<dbReference type="Pfam" id="PF00924">
    <property type="entry name" value="MS_channel_2nd"/>
    <property type="match status" value="1"/>
</dbReference>
<dbReference type="InterPro" id="IPR049278">
    <property type="entry name" value="MS_channel_C"/>
</dbReference>
<evidence type="ECO:0000256" key="8">
    <source>
        <dbReference type="SAM" id="Phobius"/>
    </source>
</evidence>
<feature type="transmembrane region" description="Helical" evidence="8">
    <location>
        <begin position="419"/>
        <end position="439"/>
    </location>
</feature>
<dbReference type="InterPro" id="IPR006685">
    <property type="entry name" value="MscS_channel_2nd"/>
</dbReference>
<keyword evidence="5 8" id="KW-1133">Transmembrane helix</keyword>
<evidence type="ECO:0000256" key="4">
    <source>
        <dbReference type="ARBA" id="ARBA00022692"/>
    </source>
</evidence>
<reference evidence="12 13" key="1">
    <citation type="submission" date="2019-11" db="EMBL/GenBank/DDBJ databases">
        <title>Comparative genomics of hydrocarbon-degrading Desulfosarcina strains.</title>
        <authorList>
            <person name="Watanabe M."/>
            <person name="Kojima H."/>
            <person name="Fukui M."/>
        </authorList>
    </citation>
    <scope>NUCLEOTIDE SEQUENCE [LARGE SCALE GENOMIC DNA]</scope>
    <source>
        <strain evidence="12 13">PL12</strain>
    </source>
</reference>
<dbReference type="RefSeq" id="WP_197904633.1">
    <property type="nucleotide sequence ID" value="NZ_AP021874.1"/>
</dbReference>
<evidence type="ECO:0000259" key="9">
    <source>
        <dbReference type="Pfam" id="PF00924"/>
    </source>
</evidence>
<feature type="transmembrane region" description="Helical" evidence="8">
    <location>
        <begin position="270"/>
        <end position="287"/>
    </location>
</feature>
<dbReference type="InterPro" id="IPR010920">
    <property type="entry name" value="LSM_dom_sf"/>
</dbReference>
<dbReference type="InterPro" id="IPR052702">
    <property type="entry name" value="MscS-like_channel"/>
</dbReference>
<proteinExistence type="inferred from homology"/>
<name>A0A5K7YLG8_9BACT</name>
<evidence type="ECO:0000256" key="6">
    <source>
        <dbReference type="ARBA" id="ARBA00023136"/>
    </source>
</evidence>
<keyword evidence="4 8" id="KW-0812">Transmembrane</keyword>
<feature type="transmembrane region" description="Helical" evidence="8">
    <location>
        <begin position="329"/>
        <end position="346"/>
    </location>
</feature>
<evidence type="ECO:0000313" key="12">
    <source>
        <dbReference type="EMBL" id="BBO70066.1"/>
    </source>
</evidence>
<evidence type="ECO:0000256" key="5">
    <source>
        <dbReference type="ARBA" id="ARBA00022989"/>
    </source>
</evidence>
<feature type="transmembrane region" description="Helical" evidence="8">
    <location>
        <begin position="610"/>
        <end position="639"/>
    </location>
</feature>
<dbReference type="InterPro" id="IPR023408">
    <property type="entry name" value="MscS_beta-dom_sf"/>
</dbReference>
<evidence type="ECO:0000256" key="3">
    <source>
        <dbReference type="ARBA" id="ARBA00022475"/>
    </source>
</evidence>
<feature type="transmembrane region" description="Helical" evidence="8">
    <location>
        <begin position="358"/>
        <end position="375"/>
    </location>
</feature>
<organism evidence="12 13">
    <name type="scientific">Desulfosarcina alkanivorans</name>
    <dbReference type="NCBI Taxonomy" id="571177"/>
    <lineage>
        <taxon>Bacteria</taxon>
        <taxon>Pseudomonadati</taxon>
        <taxon>Thermodesulfobacteriota</taxon>
        <taxon>Desulfobacteria</taxon>
        <taxon>Desulfobacterales</taxon>
        <taxon>Desulfosarcinaceae</taxon>
        <taxon>Desulfosarcina</taxon>
    </lineage>
</organism>
<gene>
    <name evidence="12" type="ORF">DSCA_39960</name>
</gene>
<feature type="transmembrane region" description="Helical" evidence="8">
    <location>
        <begin position="307"/>
        <end position="323"/>
    </location>
</feature>
<feature type="transmembrane region" description="Helical" evidence="8">
    <location>
        <begin position="585"/>
        <end position="604"/>
    </location>
</feature>
<dbReference type="InterPro" id="IPR011066">
    <property type="entry name" value="MscS_channel_C_sf"/>
</dbReference>
<dbReference type="PANTHER" id="PTHR30347">
    <property type="entry name" value="POTASSIUM CHANNEL RELATED"/>
    <property type="match status" value="1"/>
</dbReference>
<evidence type="ECO:0000259" key="11">
    <source>
        <dbReference type="Pfam" id="PF21088"/>
    </source>
</evidence>
<feature type="transmembrane region" description="Helical" evidence="8">
    <location>
        <begin position="495"/>
        <end position="518"/>
    </location>
</feature>
<protein>
    <recommendedName>
        <fullName evidence="14">Mechanosensitive ion channel protein</fullName>
    </recommendedName>
</protein>
<evidence type="ECO:0000256" key="7">
    <source>
        <dbReference type="SAM" id="Coils"/>
    </source>
</evidence>
<dbReference type="SUPFAM" id="SSF50182">
    <property type="entry name" value="Sm-like ribonucleoproteins"/>
    <property type="match status" value="1"/>
</dbReference>
<accession>A0A5K7YLG8</accession>
<dbReference type="Proteomes" id="UP000427906">
    <property type="component" value="Chromosome"/>
</dbReference>
<comment type="subcellular location">
    <subcellularLocation>
        <location evidence="1">Cell membrane</location>
        <topology evidence="1">Multi-pass membrane protein</topology>
    </subcellularLocation>
</comment>
<feature type="coiled-coil region" evidence="7">
    <location>
        <begin position="77"/>
        <end position="143"/>
    </location>
</feature>